<organism evidence="2 3">
    <name type="scientific">Companilactobacillus kimchiensis</name>
    <dbReference type="NCBI Taxonomy" id="993692"/>
    <lineage>
        <taxon>Bacteria</taxon>
        <taxon>Bacillati</taxon>
        <taxon>Bacillota</taxon>
        <taxon>Bacilli</taxon>
        <taxon>Lactobacillales</taxon>
        <taxon>Lactobacillaceae</taxon>
        <taxon>Companilactobacillus</taxon>
    </lineage>
</organism>
<dbReference type="EMBL" id="JQCF01000012">
    <property type="protein sequence ID" value="KRN99121.1"/>
    <property type="molecule type" value="Genomic_DNA"/>
</dbReference>
<dbReference type="OrthoDB" id="9812754at2"/>
<dbReference type="Pfam" id="PF03992">
    <property type="entry name" value="ABM"/>
    <property type="match status" value="1"/>
</dbReference>
<comment type="caution">
    <text evidence="2">The sequence shown here is derived from an EMBL/GenBank/DDBJ whole genome shotgun (WGS) entry which is preliminary data.</text>
</comment>
<keyword evidence="3" id="KW-1185">Reference proteome</keyword>
<evidence type="ECO:0000259" key="1">
    <source>
        <dbReference type="PROSITE" id="PS51725"/>
    </source>
</evidence>
<dbReference type="Proteomes" id="UP000051006">
    <property type="component" value="Unassembled WGS sequence"/>
</dbReference>
<accession>A0A0R2LCD0</accession>
<proteinExistence type="predicted"/>
<dbReference type="Gene3D" id="3.30.70.100">
    <property type="match status" value="1"/>
</dbReference>
<reference evidence="2 3" key="1">
    <citation type="journal article" date="2015" name="Genome Announc.">
        <title>Expanding the biotechnology potential of lactobacilli through comparative genomics of 213 strains and associated genera.</title>
        <authorList>
            <person name="Sun Z."/>
            <person name="Harris H.M."/>
            <person name="McCann A."/>
            <person name="Guo C."/>
            <person name="Argimon S."/>
            <person name="Zhang W."/>
            <person name="Yang X."/>
            <person name="Jeffery I.B."/>
            <person name="Cooney J.C."/>
            <person name="Kagawa T.F."/>
            <person name="Liu W."/>
            <person name="Song Y."/>
            <person name="Salvetti E."/>
            <person name="Wrobel A."/>
            <person name="Rasinkangas P."/>
            <person name="Parkhill J."/>
            <person name="Rea M.C."/>
            <person name="O'Sullivan O."/>
            <person name="Ritari J."/>
            <person name="Douillard F.P."/>
            <person name="Paul Ross R."/>
            <person name="Yang R."/>
            <person name="Briner A.E."/>
            <person name="Felis G.E."/>
            <person name="de Vos W.M."/>
            <person name="Barrangou R."/>
            <person name="Klaenhammer T.R."/>
            <person name="Caufield P.W."/>
            <person name="Cui Y."/>
            <person name="Zhang H."/>
            <person name="O'Toole P.W."/>
        </authorList>
    </citation>
    <scope>NUCLEOTIDE SEQUENCE [LARGE SCALE GENOMIC DNA]</scope>
    <source>
        <strain evidence="2 3">DSM 24716</strain>
    </source>
</reference>
<dbReference type="STRING" id="993692.IV57_GL000546"/>
<dbReference type="RefSeq" id="WP_057880892.1">
    <property type="nucleotide sequence ID" value="NZ_JQCF01000012.1"/>
</dbReference>
<dbReference type="PATRIC" id="fig|993692.3.peg.551"/>
<evidence type="ECO:0000313" key="2">
    <source>
        <dbReference type="EMBL" id="KRN99121.1"/>
    </source>
</evidence>
<dbReference type="AlphaFoldDB" id="A0A0R2LCD0"/>
<dbReference type="InterPro" id="IPR007138">
    <property type="entry name" value="ABM_dom"/>
</dbReference>
<protein>
    <recommendedName>
        <fullName evidence="1">ABM domain-containing protein</fullName>
    </recommendedName>
</protein>
<dbReference type="InterPro" id="IPR011008">
    <property type="entry name" value="Dimeric_a/b-barrel"/>
</dbReference>
<feature type="domain" description="ABM" evidence="1">
    <location>
        <begin position="8"/>
        <end position="97"/>
    </location>
</feature>
<name>A0A0R2LCD0_9LACO</name>
<sequence length="216" mass="24758">MNLTKAPIFRMYRLTIAPDDRQSFVKEGNHNMLTSHQNESGTLAMYATNADEGGTINYIFELYKDLDSYQVHANSPQFKQYGQLAQKVLKEREMRELTPEYLMSKPTAFAISGENDYVGQLLEFQLKENTISQFEKQLPIIMKQLIETDNGPQISYAATTDESKEHWILLNVYPDQASLKADTSILEPLNDLITVQNSQQLQIDTMVGQSEIQYNF</sequence>
<dbReference type="SUPFAM" id="SSF54909">
    <property type="entry name" value="Dimeric alpha+beta barrel"/>
    <property type="match status" value="1"/>
</dbReference>
<dbReference type="PROSITE" id="PS51725">
    <property type="entry name" value="ABM"/>
    <property type="match status" value="1"/>
</dbReference>
<evidence type="ECO:0000313" key="3">
    <source>
        <dbReference type="Proteomes" id="UP000051006"/>
    </source>
</evidence>
<gene>
    <name evidence="2" type="ORF">IV57_GL000546</name>
</gene>